<evidence type="ECO:0000259" key="4">
    <source>
        <dbReference type="Pfam" id="PF14680"/>
    </source>
</evidence>
<feature type="compositionally biased region" description="Acidic residues" evidence="1">
    <location>
        <begin position="738"/>
        <end position="750"/>
    </location>
</feature>
<dbReference type="SUPFAM" id="SSF48371">
    <property type="entry name" value="ARM repeat"/>
    <property type="match status" value="1"/>
</dbReference>
<dbReference type="InterPro" id="IPR026171">
    <property type="entry name" value="FANCI"/>
</dbReference>
<dbReference type="VEuPathDB" id="FungiDB:AMAG_18471"/>
<evidence type="ECO:0000259" key="2">
    <source>
        <dbReference type="Pfam" id="PF14676"/>
    </source>
</evidence>
<evidence type="ECO:0008006" key="7">
    <source>
        <dbReference type="Google" id="ProtNLM"/>
    </source>
</evidence>
<accession>A0A0L0SCD3</accession>
<evidence type="ECO:0000313" key="5">
    <source>
        <dbReference type="EMBL" id="KNE60097.1"/>
    </source>
</evidence>
<dbReference type="OrthoDB" id="195089at2759"/>
<feature type="domain" description="FANCI solenoid 4" evidence="3">
    <location>
        <begin position="541"/>
        <end position="819"/>
    </location>
</feature>
<dbReference type="GO" id="GO:0006281">
    <property type="term" value="P:DNA repair"/>
    <property type="evidence" value="ECO:0007669"/>
    <property type="project" value="InterPro"/>
</dbReference>
<dbReference type="GO" id="GO:0070182">
    <property type="term" value="F:DNA polymerase binding"/>
    <property type="evidence" value="ECO:0007669"/>
    <property type="project" value="TreeGrafter"/>
</dbReference>
<dbReference type="PANTHER" id="PTHR21818">
    <property type="entry name" value="BC025462 PROTEIN"/>
    <property type="match status" value="1"/>
</dbReference>
<feature type="domain" description="FANCI solenoid 2" evidence="2">
    <location>
        <begin position="2"/>
        <end position="115"/>
    </location>
</feature>
<dbReference type="eggNOG" id="KOG4553">
    <property type="taxonomic scope" value="Eukaryota"/>
</dbReference>
<protein>
    <recommendedName>
        <fullName evidence="7">FANCI solenoid 4 domain-containing protein</fullName>
    </recommendedName>
</protein>
<gene>
    <name evidence="5" type="ORF">AMAG_18471</name>
</gene>
<name>A0A0L0SCD3_ALLM3</name>
<feature type="region of interest" description="Disordered" evidence="1">
    <location>
        <begin position="721"/>
        <end position="755"/>
    </location>
</feature>
<feature type="domain" description="FANCI helical" evidence="4">
    <location>
        <begin position="120"/>
        <end position="311"/>
    </location>
</feature>
<dbReference type="AlphaFoldDB" id="A0A0L0SCD3"/>
<keyword evidence="6" id="KW-1185">Reference proteome</keyword>
<dbReference type="Pfam" id="PF14680">
    <property type="entry name" value="FANCI_HD2"/>
    <property type="match status" value="1"/>
</dbReference>
<evidence type="ECO:0000259" key="3">
    <source>
        <dbReference type="Pfam" id="PF14678"/>
    </source>
</evidence>
<evidence type="ECO:0000256" key="1">
    <source>
        <dbReference type="SAM" id="MobiDB-lite"/>
    </source>
</evidence>
<reference evidence="6" key="2">
    <citation type="submission" date="2009-11" db="EMBL/GenBank/DDBJ databases">
        <title>The Genome Sequence of Allomyces macrogynus strain ATCC 38327.</title>
        <authorList>
            <consortium name="The Broad Institute Genome Sequencing Platform"/>
            <person name="Russ C."/>
            <person name="Cuomo C."/>
            <person name="Shea T."/>
            <person name="Young S.K."/>
            <person name="Zeng Q."/>
            <person name="Koehrsen M."/>
            <person name="Haas B."/>
            <person name="Borodovsky M."/>
            <person name="Guigo R."/>
            <person name="Alvarado L."/>
            <person name="Berlin A."/>
            <person name="Borenstein D."/>
            <person name="Chen Z."/>
            <person name="Engels R."/>
            <person name="Freedman E."/>
            <person name="Gellesch M."/>
            <person name="Goldberg J."/>
            <person name="Griggs A."/>
            <person name="Gujja S."/>
            <person name="Heiman D."/>
            <person name="Hepburn T."/>
            <person name="Howarth C."/>
            <person name="Jen D."/>
            <person name="Larson L."/>
            <person name="Lewis B."/>
            <person name="Mehta T."/>
            <person name="Park D."/>
            <person name="Pearson M."/>
            <person name="Roberts A."/>
            <person name="Saif S."/>
            <person name="Shenoy N."/>
            <person name="Sisk P."/>
            <person name="Stolte C."/>
            <person name="Sykes S."/>
            <person name="Walk T."/>
            <person name="White J."/>
            <person name="Yandava C."/>
            <person name="Burger G."/>
            <person name="Gray M.W."/>
            <person name="Holland P.W.H."/>
            <person name="King N."/>
            <person name="Lang F.B.F."/>
            <person name="Roger A.J."/>
            <person name="Ruiz-Trillo I."/>
            <person name="Lander E."/>
            <person name="Nusbaum C."/>
        </authorList>
    </citation>
    <scope>NUCLEOTIDE SEQUENCE [LARGE SCALE GENOMIC DNA]</scope>
    <source>
        <strain evidence="6">ATCC 38327</strain>
    </source>
</reference>
<proteinExistence type="predicted"/>
<dbReference type="EMBL" id="GG745335">
    <property type="protein sequence ID" value="KNE60097.1"/>
    <property type="molecule type" value="Genomic_DNA"/>
</dbReference>
<dbReference type="Pfam" id="PF14678">
    <property type="entry name" value="FANCI_S4"/>
    <property type="match status" value="1"/>
</dbReference>
<dbReference type="STRING" id="578462.A0A0L0SCD3"/>
<reference evidence="5 6" key="1">
    <citation type="submission" date="2009-11" db="EMBL/GenBank/DDBJ databases">
        <title>Annotation of Allomyces macrogynus ATCC 38327.</title>
        <authorList>
            <consortium name="The Broad Institute Genome Sequencing Platform"/>
            <person name="Russ C."/>
            <person name="Cuomo C."/>
            <person name="Burger G."/>
            <person name="Gray M.W."/>
            <person name="Holland P.W.H."/>
            <person name="King N."/>
            <person name="Lang F.B.F."/>
            <person name="Roger A.J."/>
            <person name="Ruiz-Trillo I."/>
            <person name="Young S.K."/>
            <person name="Zeng Q."/>
            <person name="Gargeya S."/>
            <person name="Fitzgerald M."/>
            <person name="Haas B."/>
            <person name="Abouelleil A."/>
            <person name="Alvarado L."/>
            <person name="Arachchi H.M."/>
            <person name="Berlin A."/>
            <person name="Chapman S.B."/>
            <person name="Gearin G."/>
            <person name="Goldberg J."/>
            <person name="Griggs A."/>
            <person name="Gujja S."/>
            <person name="Hansen M."/>
            <person name="Heiman D."/>
            <person name="Howarth C."/>
            <person name="Larimer J."/>
            <person name="Lui A."/>
            <person name="MacDonald P.J.P."/>
            <person name="McCowen C."/>
            <person name="Montmayeur A."/>
            <person name="Murphy C."/>
            <person name="Neiman D."/>
            <person name="Pearson M."/>
            <person name="Priest M."/>
            <person name="Roberts A."/>
            <person name="Saif S."/>
            <person name="Shea T."/>
            <person name="Sisk P."/>
            <person name="Stolte C."/>
            <person name="Sykes S."/>
            <person name="Wortman J."/>
            <person name="Nusbaum C."/>
            <person name="Birren B."/>
        </authorList>
    </citation>
    <scope>NUCLEOTIDE SEQUENCE [LARGE SCALE GENOMIC DNA]</scope>
    <source>
        <strain evidence="5 6">ATCC 38327</strain>
    </source>
</reference>
<evidence type="ECO:0000313" key="6">
    <source>
        <dbReference type="Proteomes" id="UP000054350"/>
    </source>
</evidence>
<organism evidence="5 6">
    <name type="scientific">Allomyces macrogynus (strain ATCC 38327)</name>
    <name type="common">Allomyces javanicus var. macrogynus</name>
    <dbReference type="NCBI Taxonomy" id="578462"/>
    <lineage>
        <taxon>Eukaryota</taxon>
        <taxon>Fungi</taxon>
        <taxon>Fungi incertae sedis</taxon>
        <taxon>Blastocladiomycota</taxon>
        <taxon>Blastocladiomycetes</taxon>
        <taxon>Blastocladiales</taxon>
        <taxon>Blastocladiaceae</taxon>
        <taxon>Allomyces</taxon>
    </lineage>
</organism>
<feature type="region of interest" description="Disordered" evidence="1">
    <location>
        <begin position="822"/>
        <end position="849"/>
    </location>
</feature>
<dbReference type="Pfam" id="PF14676">
    <property type="entry name" value="FANCI_S2"/>
    <property type="match status" value="1"/>
</dbReference>
<sequence length="849" mass="95210">MSILCKLFVEHESVRETLLDRIMARLASMTSVGHYLALLEQLTKEEARLQPYLPKIRQFLEHVQHLSIPSATHLLTLLLPIAQWDMAFRDSLMLFLRKAMLNKREDLRVIAVRGAVQLLCVSQSRGVAPAFLYEILGLVRRCLTLSSQHKLAFYQHVVLALDQYPSLGDHLIEVLGRHLLRYVDQTKLRLGDCMQGAQVTEPIHWLIKACATAYRSTSEDQSYRATFCDTLTALATAIATKELEDFYLSPTSHYGFADESQQKNYVQAMLLISSFESLIELCLAMARTDGTAHMVPVIGQLHERVAQFTETVRKQFTDAKGKKNAHAALHCDVCILAPSTVCSMDDLLAASTRHQLRKLQTAMAHVDLAQIAHDQLATLGRLLLSRLDRTSIAGTADHEKKEKLKGKSMVMYAVEALDQLLAAYLLRQGDAVDIGAFMFEIAPRGAAAAASRTAAGRDAVQPLDFLAQVLQDLIACEYVKEARIMAKVLYDLHGHVEHSHLRTNLVQFAAEASKFDNLALAKDMTALLSALNWDLEHIGFLQTLAKNIHHELGAVTTLPEGLPPVEMANDEEIRLFRGSLKNTLGGSQELLRECERAFKELDWLFAEFRSEYGRKPDVPADLNATMAAFENRVARRLATVLDALCIFTQALVKPQIMGSVFRTFTHAFATLNSLMQIKVALGGRADESFTAVVRTGSQLHELMGLLQNAIEMEQMTKLKLPDLMKTKGAEKRKRKKDEEDDEEEEEEVDAPDAGQDRVEAALAKAQRKVKTQSRLASALVQQAEQFDVHVISLSEKNKHLRRYIKRSSVRDFRLDVTSLTRLIERGQQNGDESDEDEDGVPKKKRARRS</sequence>
<dbReference type="Proteomes" id="UP000054350">
    <property type="component" value="Unassembled WGS sequence"/>
</dbReference>
<dbReference type="InterPro" id="IPR029315">
    <property type="entry name" value="FANCI_S2"/>
</dbReference>
<dbReference type="InterPro" id="IPR016024">
    <property type="entry name" value="ARM-type_fold"/>
</dbReference>
<dbReference type="PANTHER" id="PTHR21818:SF0">
    <property type="entry name" value="FANCONI ANEMIA GROUP I PROTEIN"/>
    <property type="match status" value="1"/>
</dbReference>
<dbReference type="InterPro" id="IPR029314">
    <property type="entry name" value="FANCI_S4"/>
</dbReference>
<dbReference type="InterPro" id="IPR029312">
    <property type="entry name" value="FANCI_HD2"/>
</dbReference>